<dbReference type="PANTHER" id="PTHR13547:SF13">
    <property type="entry name" value="PROTEINACEOUS RNASE P 2"/>
    <property type="match status" value="1"/>
</dbReference>
<keyword evidence="7" id="KW-0479">Metal-binding</keyword>
<dbReference type="InterPro" id="IPR031595">
    <property type="entry name" value="PRORP_C"/>
</dbReference>
<dbReference type="GO" id="GO:0004526">
    <property type="term" value="F:ribonuclease P activity"/>
    <property type="evidence" value="ECO:0007669"/>
    <property type="project" value="UniProtKB-EC"/>
</dbReference>
<accession>A0A7G2FHN8</accession>
<feature type="domain" description="PRORP" evidence="12">
    <location>
        <begin position="32"/>
        <end position="127"/>
    </location>
</feature>
<evidence type="ECO:0000256" key="11">
    <source>
        <dbReference type="SAM" id="Coils"/>
    </source>
</evidence>
<feature type="coiled-coil region" evidence="11">
    <location>
        <begin position="117"/>
        <end position="144"/>
    </location>
</feature>
<dbReference type="GO" id="GO:0008033">
    <property type="term" value="P:tRNA processing"/>
    <property type="evidence" value="ECO:0007669"/>
    <property type="project" value="UniProtKB-KW"/>
</dbReference>
<reference evidence="13 14" key="1">
    <citation type="submission" date="2020-09" db="EMBL/GenBank/DDBJ databases">
        <authorList>
            <person name="Ashkenazy H."/>
        </authorList>
    </citation>
    <scope>NUCLEOTIDE SEQUENCE [LARGE SCALE GENOMIC DNA]</scope>
    <source>
        <strain evidence="14">cv. Cdm-0</strain>
    </source>
</reference>
<evidence type="ECO:0000313" key="14">
    <source>
        <dbReference type="Proteomes" id="UP000516314"/>
    </source>
</evidence>
<evidence type="ECO:0000256" key="7">
    <source>
        <dbReference type="ARBA" id="ARBA00022723"/>
    </source>
</evidence>
<evidence type="ECO:0000259" key="12">
    <source>
        <dbReference type="Pfam" id="PF16953"/>
    </source>
</evidence>
<evidence type="ECO:0000256" key="1">
    <source>
        <dbReference type="ARBA" id="ARBA00000928"/>
    </source>
</evidence>
<keyword evidence="11" id="KW-0175">Coiled coil</keyword>
<evidence type="ECO:0000256" key="4">
    <source>
        <dbReference type="ARBA" id="ARBA00012179"/>
    </source>
</evidence>
<comment type="cofactor">
    <cofactor evidence="2">
        <name>Mg(2+)</name>
        <dbReference type="ChEBI" id="CHEBI:18420"/>
    </cofactor>
</comment>
<evidence type="ECO:0000256" key="8">
    <source>
        <dbReference type="ARBA" id="ARBA00022801"/>
    </source>
</evidence>
<dbReference type="FunFam" id="3.40.50.11980:FF:000009">
    <property type="entry name" value="Antiporter/ drug transporter"/>
    <property type="match status" value="1"/>
</dbReference>
<organism evidence="13 14">
    <name type="scientific">Arabidopsis thaliana</name>
    <name type="common">Mouse-ear cress</name>
    <dbReference type="NCBI Taxonomy" id="3702"/>
    <lineage>
        <taxon>Eukaryota</taxon>
        <taxon>Viridiplantae</taxon>
        <taxon>Streptophyta</taxon>
        <taxon>Embryophyta</taxon>
        <taxon>Tracheophyta</taxon>
        <taxon>Spermatophyta</taxon>
        <taxon>Magnoliopsida</taxon>
        <taxon>eudicotyledons</taxon>
        <taxon>Gunneridae</taxon>
        <taxon>Pentapetalae</taxon>
        <taxon>rosids</taxon>
        <taxon>malvids</taxon>
        <taxon>Brassicales</taxon>
        <taxon>Brassicaceae</taxon>
        <taxon>Camelineae</taxon>
        <taxon>Arabidopsis</taxon>
    </lineage>
</organism>
<keyword evidence="6" id="KW-0540">Nuclease</keyword>
<dbReference type="AlphaFoldDB" id="A0A7G2FHN8"/>
<dbReference type="PANTHER" id="PTHR13547">
    <property type="match status" value="1"/>
</dbReference>
<protein>
    <recommendedName>
        <fullName evidence="4">ribonuclease P</fullName>
        <ecNumber evidence="4">3.1.26.5</ecNumber>
    </recommendedName>
</protein>
<dbReference type="GO" id="GO:0046872">
    <property type="term" value="F:metal ion binding"/>
    <property type="evidence" value="ECO:0007669"/>
    <property type="project" value="UniProtKB-KW"/>
</dbReference>
<keyword evidence="5" id="KW-0819">tRNA processing</keyword>
<comment type="catalytic activity">
    <reaction evidence="1">
        <text>Endonucleolytic cleavage of RNA, removing 5'-extranucleotides from tRNA precursor.</text>
        <dbReference type="EC" id="3.1.26.5"/>
    </reaction>
</comment>
<name>A0A7G2FHN8_ARATH</name>
<keyword evidence="8" id="KW-0378">Hydrolase</keyword>
<dbReference type="EMBL" id="LR881470">
    <property type="protein sequence ID" value="CAD5335428.1"/>
    <property type="molecule type" value="Genomic_DNA"/>
</dbReference>
<dbReference type="EC" id="3.1.26.5" evidence="4"/>
<keyword evidence="10" id="KW-0460">Magnesium</keyword>
<sequence>MLREAVLKNGGGWHGHGWVGDGKWIVKKGNVSSTGRCLSCSEQLACVDTNEVETQKFVDSLVALAMERKAKMNSCESDVVFSEFQDWLEKHGDYEAIVDGANIGLYQQNFVDGSFSLSQVLSQLETEKKKYDELKKIREKTKALGNWWEDPVEELALSQLEGFKGNLENLKKVVTVEASRFFQANVPNFYVGSSSNNAAFGIDDGSHINPDMDLFSQRRMMDINAFNYNQNQIHPNHALPPFGNNAYGINEGFVPEYNVNFRPEYNPNQNQIQNQNQVQIQIQNQSFKRENISEYEHHHGYPPQSRSDYY</sequence>
<evidence type="ECO:0000256" key="10">
    <source>
        <dbReference type="ARBA" id="ARBA00022842"/>
    </source>
</evidence>
<keyword evidence="9" id="KW-0862">Zinc</keyword>
<evidence type="ECO:0000256" key="5">
    <source>
        <dbReference type="ARBA" id="ARBA00022694"/>
    </source>
</evidence>
<dbReference type="Gene3D" id="1.25.40.10">
    <property type="entry name" value="Tetratricopeptide repeat domain"/>
    <property type="match status" value="1"/>
</dbReference>
<evidence type="ECO:0000256" key="2">
    <source>
        <dbReference type="ARBA" id="ARBA00001946"/>
    </source>
</evidence>
<evidence type="ECO:0000256" key="6">
    <source>
        <dbReference type="ARBA" id="ARBA00022722"/>
    </source>
</evidence>
<dbReference type="InterPro" id="IPR011990">
    <property type="entry name" value="TPR-like_helical_dom_sf"/>
</dbReference>
<comment type="similarity">
    <text evidence="3">Belongs to the PPR family. P subfamily.</text>
</comment>
<dbReference type="Gene3D" id="3.40.50.11980">
    <property type="match status" value="1"/>
</dbReference>
<gene>
    <name evidence="13" type="ORF">AT9943_LOCUS22679</name>
</gene>
<dbReference type="Pfam" id="PF16953">
    <property type="entry name" value="PRORP"/>
    <property type="match status" value="1"/>
</dbReference>
<proteinExistence type="inferred from homology"/>
<evidence type="ECO:0000256" key="3">
    <source>
        <dbReference type="ARBA" id="ARBA00007626"/>
    </source>
</evidence>
<evidence type="ECO:0000313" key="13">
    <source>
        <dbReference type="EMBL" id="CAD5335428.1"/>
    </source>
</evidence>
<evidence type="ECO:0000256" key="9">
    <source>
        <dbReference type="ARBA" id="ARBA00022833"/>
    </source>
</evidence>
<dbReference type="Proteomes" id="UP000516314">
    <property type="component" value="Chromosome 5"/>
</dbReference>